<comment type="caution">
    <text evidence="7">The sequence shown here is derived from an EMBL/GenBank/DDBJ whole genome shotgun (WGS) entry which is preliminary data.</text>
</comment>
<evidence type="ECO:0000256" key="5">
    <source>
        <dbReference type="SAM" id="Phobius"/>
    </source>
</evidence>
<evidence type="ECO:0000259" key="6">
    <source>
        <dbReference type="PROSITE" id="PS50109"/>
    </source>
</evidence>
<name>A0ABT0YLM2_9BURK</name>
<evidence type="ECO:0000256" key="2">
    <source>
        <dbReference type="ARBA" id="ARBA00022777"/>
    </source>
</evidence>
<reference evidence="7" key="1">
    <citation type="submission" date="2022-05" db="EMBL/GenBank/DDBJ databases">
        <title>Schlegelella sp. nov., isolated from mangrove soil.</title>
        <authorList>
            <person name="Liu Y."/>
            <person name="Ge X."/>
            <person name="Liu W."/>
        </authorList>
    </citation>
    <scope>NUCLEOTIDE SEQUENCE</scope>
    <source>
        <strain evidence="7">S2-27</strain>
    </source>
</reference>
<dbReference type="InterPro" id="IPR005467">
    <property type="entry name" value="His_kinase_dom"/>
</dbReference>
<dbReference type="InterPro" id="IPR050482">
    <property type="entry name" value="Sensor_HK_TwoCompSys"/>
</dbReference>
<sequence>MSTTPQRSAPAAPTRWQTIAAHLKAARHEVEAAAARSGQVPVTLLRRLAVLRLAVPITLLLGGSMLWVNEQGYQRLEDMYGDLKRARSVAQELNNLSFLAARVDATQAGYLLARSSDSLERHRATLREIVSARERLTGADGDGPVQPEMEVVLRYIDAERAELQRLDALPPVTGLTDVDARIQPNPVSDGTLREALGRLVQQERERLEQAETAAAAEVQRQRWWSLISIAFGVLLLILLFQTYRTELDEEQRMAQRLQHERDRLERAVRQRTRELSELATHLQHVAEQEKMHLARELHDELGAILTASKMDVGMLLRRRLEPKETALQTLIRLQETLERGVQIKRRVIEGLVPTTLRNLGLAAALDVLAEEVEASSGLVIQRRLPDELALDSERSIAVYRLVQEALTNVQKHAKASRVELSIELDDDLLSLRLRDDGIGIGSARAQKVKLKSHGLRGMKHRVDAFHGRFELVPAAGGGTELRVELPLQDVNEDDPDVTEEAA</sequence>
<proteinExistence type="predicted"/>
<keyword evidence="8" id="KW-1185">Reference proteome</keyword>
<evidence type="ECO:0000256" key="1">
    <source>
        <dbReference type="ARBA" id="ARBA00022679"/>
    </source>
</evidence>
<dbReference type="SMART" id="SM00387">
    <property type="entry name" value="HATPase_c"/>
    <property type="match status" value="1"/>
</dbReference>
<feature type="transmembrane region" description="Helical" evidence="5">
    <location>
        <begin position="223"/>
        <end position="243"/>
    </location>
</feature>
<dbReference type="PANTHER" id="PTHR24421">
    <property type="entry name" value="NITRATE/NITRITE SENSOR PROTEIN NARX-RELATED"/>
    <property type="match status" value="1"/>
</dbReference>
<keyword evidence="2 7" id="KW-0418">Kinase</keyword>
<dbReference type="SUPFAM" id="SSF55874">
    <property type="entry name" value="ATPase domain of HSP90 chaperone/DNA topoisomerase II/histidine kinase"/>
    <property type="match status" value="1"/>
</dbReference>
<dbReference type="InterPro" id="IPR011712">
    <property type="entry name" value="Sig_transdc_His_kin_sub3_dim/P"/>
</dbReference>
<keyword evidence="5" id="KW-1133">Transmembrane helix</keyword>
<dbReference type="GO" id="GO:0016301">
    <property type="term" value="F:kinase activity"/>
    <property type="evidence" value="ECO:0007669"/>
    <property type="project" value="UniProtKB-KW"/>
</dbReference>
<dbReference type="InterPro" id="IPR003594">
    <property type="entry name" value="HATPase_dom"/>
</dbReference>
<dbReference type="PANTHER" id="PTHR24421:SF58">
    <property type="entry name" value="SIGNAL TRANSDUCTION HISTIDINE-PROTEIN KINASE_PHOSPHATASE UHPB"/>
    <property type="match status" value="1"/>
</dbReference>
<feature type="transmembrane region" description="Helical" evidence="5">
    <location>
        <begin position="49"/>
        <end position="68"/>
    </location>
</feature>
<evidence type="ECO:0000313" key="7">
    <source>
        <dbReference type="EMBL" id="MCM5679264.1"/>
    </source>
</evidence>
<organism evidence="7 8">
    <name type="scientific">Caldimonas mangrovi</name>
    <dbReference type="NCBI Taxonomy" id="2944811"/>
    <lineage>
        <taxon>Bacteria</taxon>
        <taxon>Pseudomonadati</taxon>
        <taxon>Pseudomonadota</taxon>
        <taxon>Betaproteobacteria</taxon>
        <taxon>Burkholderiales</taxon>
        <taxon>Sphaerotilaceae</taxon>
        <taxon>Caldimonas</taxon>
    </lineage>
</organism>
<dbReference type="Gene3D" id="3.30.565.10">
    <property type="entry name" value="Histidine kinase-like ATPase, C-terminal domain"/>
    <property type="match status" value="1"/>
</dbReference>
<dbReference type="Pfam" id="PF07730">
    <property type="entry name" value="HisKA_3"/>
    <property type="match status" value="1"/>
</dbReference>
<dbReference type="EMBL" id="JAMKFE010000003">
    <property type="protein sequence ID" value="MCM5679264.1"/>
    <property type="molecule type" value="Genomic_DNA"/>
</dbReference>
<dbReference type="Proteomes" id="UP001165541">
    <property type="component" value="Unassembled WGS sequence"/>
</dbReference>
<dbReference type="CDD" id="cd16917">
    <property type="entry name" value="HATPase_UhpB-NarQ-NarX-like"/>
    <property type="match status" value="1"/>
</dbReference>
<dbReference type="PROSITE" id="PS50109">
    <property type="entry name" value="HIS_KIN"/>
    <property type="match status" value="1"/>
</dbReference>
<dbReference type="InterPro" id="IPR036890">
    <property type="entry name" value="HATPase_C_sf"/>
</dbReference>
<keyword evidence="3" id="KW-0902">Two-component regulatory system</keyword>
<accession>A0ABT0YLM2</accession>
<evidence type="ECO:0000313" key="8">
    <source>
        <dbReference type="Proteomes" id="UP001165541"/>
    </source>
</evidence>
<protein>
    <submittedName>
        <fullName evidence="7">Histidine kinase</fullName>
    </submittedName>
</protein>
<keyword evidence="4" id="KW-0175">Coiled coil</keyword>
<gene>
    <name evidence="7" type="ORF">M8A51_06935</name>
</gene>
<evidence type="ECO:0000256" key="3">
    <source>
        <dbReference type="ARBA" id="ARBA00023012"/>
    </source>
</evidence>
<dbReference type="Pfam" id="PF02518">
    <property type="entry name" value="HATPase_c"/>
    <property type="match status" value="1"/>
</dbReference>
<dbReference type="Gene3D" id="1.20.5.1930">
    <property type="match status" value="1"/>
</dbReference>
<evidence type="ECO:0000256" key="4">
    <source>
        <dbReference type="SAM" id="Coils"/>
    </source>
</evidence>
<keyword evidence="1" id="KW-0808">Transferase</keyword>
<feature type="domain" description="Histidine kinase" evidence="6">
    <location>
        <begin position="292"/>
        <end position="489"/>
    </location>
</feature>
<keyword evidence="5" id="KW-0472">Membrane</keyword>
<dbReference type="RefSeq" id="WP_251777460.1">
    <property type="nucleotide sequence ID" value="NZ_JAMKFE010000003.1"/>
</dbReference>
<feature type="coiled-coil region" evidence="4">
    <location>
        <begin position="193"/>
        <end position="274"/>
    </location>
</feature>
<keyword evidence="5" id="KW-0812">Transmembrane</keyword>